<name>A0A366D9G3_9GAMM</name>
<evidence type="ECO:0000313" key="1">
    <source>
        <dbReference type="EMBL" id="RBO86129.1"/>
    </source>
</evidence>
<keyword evidence="2" id="KW-1185">Reference proteome</keyword>
<comment type="caution">
    <text evidence="1">The sequence shown here is derived from an EMBL/GenBank/DDBJ whole genome shotgun (WGS) entry which is preliminary data.</text>
</comment>
<evidence type="ECO:0000313" key="2">
    <source>
        <dbReference type="Proteomes" id="UP000252086"/>
    </source>
</evidence>
<sequence length="85" mass="10112">MRVVVEDIVVSWIERYAEKQLRFDKVRTLLPLIQEVKLSQDFAQLAPLKAWAKNPDDLLLKQQAFQATEQFRPYFSDRSYFIALH</sequence>
<proteinExistence type="predicted"/>
<protein>
    <submittedName>
        <fullName evidence="1">Uncharacterized protein</fullName>
    </submittedName>
</protein>
<reference evidence="1 2" key="1">
    <citation type="submission" date="2018-06" db="EMBL/GenBank/DDBJ databases">
        <title>Genomic Encyclopedia of Type Strains, Phase III (KMG-III): the genomes of soil and plant-associated and newly described type strains.</title>
        <authorList>
            <person name="Whitman W."/>
        </authorList>
    </citation>
    <scope>NUCLEOTIDE SEQUENCE [LARGE SCALE GENOMIC DNA]</scope>
    <source>
        <strain evidence="1 2">CECT 7732</strain>
    </source>
</reference>
<accession>A0A366D9G3</accession>
<dbReference type="AlphaFoldDB" id="A0A366D9G3"/>
<dbReference type="EMBL" id="QNRF01000001">
    <property type="protein sequence ID" value="RBO86129.1"/>
    <property type="molecule type" value="Genomic_DNA"/>
</dbReference>
<dbReference type="Proteomes" id="UP000252086">
    <property type="component" value="Unassembled WGS sequence"/>
</dbReference>
<organism evidence="1 2">
    <name type="scientific">Marinomonas aquiplantarum</name>
    <dbReference type="NCBI Taxonomy" id="491951"/>
    <lineage>
        <taxon>Bacteria</taxon>
        <taxon>Pseudomonadati</taxon>
        <taxon>Pseudomonadota</taxon>
        <taxon>Gammaproteobacteria</taxon>
        <taxon>Oceanospirillales</taxon>
        <taxon>Oceanospirillaceae</taxon>
        <taxon>Marinomonas</taxon>
    </lineage>
</organism>
<gene>
    <name evidence="1" type="ORF">DFP76_101405</name>
</gene>